<feature type="domain" description="PTS EIIA type-2" evidence="3">
    <location>
        <begin position="486"/>
        <end position="623"/>
    </location>
</feature>
<evidence type="ECO:0000256" key="1">
    <source>
        <dbReference type="ARBA" id="ARBA00022679"/>
    </source>
</evidence>
<dbReference type="SUPFAM" id="SSF46785">
    <property type="entry name" value="Winged helix' DNA-binding domain"/>
    <property type="match status" value="1"/>
</dbReference>
<gene>
    <name evidence="5" type="ORF">H9798_10355</name>
</gene>
<dbReference type="Pfam" id="PF00874">
    <property type="entry name" value="PRD"/>
    <property type="match status" value="1"/>
</dbReference>
<dbReference type="InterPro" id="IPR050661">
    <property type="entry name" value="BglG_antiterminators"/>
</dbReference>
<dbReference type="InterPro" id="IPR002178">
    <property type="entry name" value="PTS_EIIA_type-2_dom"/>
</dbReference>
<dbReference type="PROSITE" id="PS51094">
    <property type="entry name" value="PTS_EIIA_TYPE_2"/>
    <property type="match status" value="1"/>
</dbReference>
<dbReference type="GO" id="GO:0006355">
    <property type="term" value="P:regulation of DNA-templated transcription"/>
    <property type="evidence" value="ECO:0007669"/>
    <property type="project" value="InterPro"/>
</dbReference>
<dbReference type="Pfam" id="PF00359">
    <property type="entry name" value="PTS_EIIA_2"/>
    <property type="match status" value="1"/>
</dbReference>
<keyword evidence="2" id="KW-0677">Repeat</keyword>
<reference evidence="5" key="2">
    <citation type="submission" date="2021-04" db="EMBL/GenBank/DDBJ databases">
        <authorList>
            <person name="Gilroy R."/>
        </authorList>
    </citation>
    <scope>NUCLEOTIDE SEQUENCE</scope>
    <source>
        <strain evidence="5">ChiSjej2B20-11307</strain>
    </source>
</reference>
<dbReference type="InterPro" id="IPR011608">
    <property type="entry name" value="PRD"/>
</dbReference>
<keyword evidence="5" id="KW-0762">Sugar transport</keyword>
<proteinExistence type="predicted"/>
<sequence>MQKKYICLLKVMLETSKEFLNSHELAEMSGISPRTVIRYIKELKDSAQEYGFVIHTLMGRGYQLEITDRDRFKNAISSEEDEEVTAVLFRLLLEQTCKLDDLAELLHYSRPGMARVMEKAEQNLGRQGFRLLNKPYVGFFISGNEIHIRNYLYHLLENLSMEKTQKLFGVSSVQIEQIKTYINGELSRKSVAKSAENEKFFLRYMFAQAGRIRIGKTIRTDYFANISQTAHLQSDMDAALHIMNLAGYADCPEADKEIETIYLALVYRQAFWQNGLADAIDEKNLQFYQELTQRAFERIKANYKVDLLQDDILVNGLILHIASNFSRYLLGMETENLFYNDVLETYPTAYYYAMEVAEEISAWTKLSLSKYEISFLGMHFASYLERNLKSKQWKCAIICGSGAGSAKLLESRLRNKYQRLEIIGIYPADEMESVPAEADFYITTFTPNGEKLKGKTWIELSPVFDIKEQIALEQLLGNLNGHPGWNCRGVQKYFLQIDRGMEKQELLEHLCGLCEKKGMISRHEANGILGREELVSTEITEGIAMPHGLIAGASFLVFALLKEPVIWGRTEVKLVVLGCFQRGDERMKEELEYLFRLFLNESDKQELLASRTAEQMEEYMGEYYGK</sequence>
<dbReference type="SUPFAM" id="SSF52794">
    <property type="entry name" value="PTS system IIB component-like"/>
    <property type="match status" value="1"/>
</dbReference>
<dbReference type="EMBL" id="DXAK01000049">
    <property type="protein sequence ID" value="HJA07523.1"/>
    <property type="molecule type" value="Genomic_DNA"/>
</dbReference>
<dbReference type="Gene3D" id="1.10.1790.10">
    <property type="entry name" value="PRD domain"/>
    <property type="match status" value="1"/>
</dbReference>
<keyword evidence="5" id="KW-0813">Transport</keyword>
<protein>
    <submittedName>
        <fullName evidence="5">PTS sugar transporter subunit IIA</fullName>
    </submittedName>
</protein>
<dbReference type="GO" id="GO:0008982">
    <property type="term" value="F:protein-N(PI)-phosphohistidine-sugar phosphotransferase activity"/>
    <property type="evidence" value="ECO:0007669"/>
    <property type="project" value="InterPro"/>
</dbReference>
<dbReference type="Gene3D" id="3.40.930.10">
    <property type="entry name" value="Mannitol-specific EII, Chain A"/>
    <property type="match status" value="1"/>
</dbReference>
<dbReference type="InterPro" id="IPR013196">
    <property type="entry name" value="HTH_11"/>
</dbReference>
<dbReference type="Pfam" id="PF08279">
    <property type="entry name" value="HTH_11"/>
    <property type="match status" value="1"/>
</dbReference>
<comment type="caution">
    <text evidence="5">The sequence shown here is derived from an EMBL/GenBank/DDBJ whole genome shotgun (WGS) entry which is preliminary data.</text>
</comment>
<dbReference type="PANTHER" id="PTHR30185:SF13">
    <property type="entry name" value="LICABCH OPERON REGULATOR-RELATED"/>
    <property type="match status" value="1"/>
</dbReference>
<evidence type="ECO:0000259" key="3">
    <source>
        <dbReference type="PROSITE" id="PS51094"/>
    </source>
</evidence>
<dbReference type="Proteomes" id="UP000824223">
    <property type="component" value="Unassembled WGS sequence"/>
</dbReference>
<evidence type="ECO:0000256" key="2">
    <source>
        <dbReference type="ARBA" id="ARBA00022737"/>
    </source>
</evidence>
<dbReference type="CDD" id="cd05568">
    <property type="entry name" value="PTS_IIB_bgl_like"/>
    <property type="match status" value="1"/>
</dbReference>
<dbReference type="AlphaFoldDB" id="A0A9D2HAE0"/>
<evidence type="ECO:0000313" key="5">
    <source>
        <dbReference type="EMBL" id="HJA07523.1"/>
    </source>
</evidence>
<evidence type="ECO:0000259" key="4">
    <source>
        <dbReference type="PROSITE" id="PS51372"/>
    </source>
</evidence>
<reference evidence="5" key="1">
    <citation type="journal article" date="2021" name="PeerJ">
        <title>Extensive microbial diversity within the chicken gut microbiome revealed by metagenomics and culture.</title>
        <authorList>
            <person name="Gilroy R."/>
            <person name="Ravi A."/>
            <person name="Getino M."/>
            <person name="Pursley I."/>
            <person name="Horton D.L."/>
            <person name="Alikhan N.F."/>
            <person name="Baker D."/>
            <person name="Gharbi K."/>
            <person name="Hall N."/>
            <person name="Watson M."/>
            <person name="Adriaenssens E.M."/>
            <person name="Foster-Nyarko E."/>
            <person name="Jarju S."/>
            <person name="Secka A."/>
            <person name="Antonio M."/>
            <person name="Oren A."/>
            <person name="Chaudhuri R.R."/>
            <person name="La Ragione R."/>
            <person name="Hildebrand F."/>
            <person name="Pallen M.J."/>
        </authorList>
    </citation>
    <scope>NUCLEOTIDE SEQUENCE</scope>
    <source>
        <strain evidence="5">ChiSjej2B20-11307</strain>
    </source>
</reference>
<dbReference type="GO" id="GO:0009401">
    <property type="term" value="P:phosphoenolpyruvate-dependent sugar phosphotransferase system"/>
    <property type="evidence" value="ECO:0007669"/>
    <property type="project" value="InterPro"/>
</dbReference>
<dbReference type="SUPFAM" id="SSF55804">
    <property type="entry name" value="Phoshotransferase/anion transport protein"/>
    <property type="match status" value="1"/>
</dbReference>
<dbReference type="InterPro" id="IPR016152">
    <property type="entry name" value="PTrfase/Anion_transptr"/>
</dbReference>
<feature type="domain" description="PRD" evidence="4">
    <location>
        <begin position="283"/>
        <end position="390"/>
    </location>
</feature>
<evidence type="ECO:0000313" key="6">
    <source>
        <dbReference type="Proteomes" id="UP000824223"/>
    </source>
</evidence>
<dbReference type="InterPro" id="IPR036095">
    <property type="entry name" value="PTS_EIIB-like_sf"/>
</dbReference>
<keyword evidence="1" id="KW-0808">Transferase</keyword>
<dbReference type="InterPro" id="IPR036634">
    <property type="entry name" value="PRD_sf"/>
</dbReference>
<organism evidence="5 6">
    <name type="scientific">Candidatus Mediterraneibacter pullicola</name>
    <dbReference type="NCBI Taxonomy" id="2838682"/>
    <lineage>
        <taxon>Bacteria</taxon>
        <taxon>Bacillati</taxon>
        <taxon>Bacillota</taxon>
        <taxon>Clostridia</taxon>
        <taxon>Lachnospirales</taxon>
        <taxon>Lachnospiraceae</taxon>
        <taxon>Mediterraneibacter</taxon>
    </lineage>
</organism>
<dbReference type="Gene3D" id="1.10.10.10">
    <property type="entry name" value="Winged helix-like DNA-binding domain superfamily/Winged helix DNA-binding domain"/>
    <property type="match status" value="1"/>
</dbReference>
<name>A0A9D2HAE0_9FIRM</name>
<dbReference type="PROSITE" id="PS51372">
    <property type="entry name" value="PRD_2"/>
    <property type="match status" value="1"/>
</dbReference>
<dbReference type="SUPFAM" id="SSF63520">
    <property type="entry name" value="PTS-regulatory domain, PRD"/>
    <property type="match status" value="1"/>
</dbReference>
<dbReference type="InterPro" id="IPR036390">
    <property type="entry name" value="WH_DNA-bd_sf"/>
</dbReference>
<dbReference type="InterPro" id="IPR036388">
    <property type="entry name" value="WH-like_DNA-bd_sf"/>
</dbReference>
<accession>A0A9D2HAE0</accession>
<dbReference type="PANTHER" id="PTHR30185">
    <property type="entry name" value="CRYPTIC BETA-GLUCOSIDE BGL OPERON ANTITERMINATOR"/>
    <property type="match status" value="1"/>
</dbReference>